<dbReference type="EMBL" id="UFXQ01000001">
    <property type="protein sequence ID" value="STC69420.1"/>
    <property type="molecule type" value="Genomic_DNA"/>
</dbReference>
<feature type="transmembrane region" description="Helical" evidence="2">
    <location>
        <begin position="185"/>
        <end position="207"/>
    </location>
</feature>
<dbReference type="STRING" id="35756.GCA_001044155_01059"/>
<evidence type="ECO:0000256" key="2">
    <source>
        <dbReference type="SAM" id="Phobius"/>
    </source>
</evidence>
<evidence type="ECO:0000256" key="1">
    <source>
        <dbReference type="SAM" id="MobiDB-lite"/>
    </source>
</evidence>
<evidence type="ECO:0000313" key="3">
    <source>
        <dbReference type="EMBL" id="STC69420.1"/>
    </source>
</evidence>
<dbReference type="AlphaFoldDB" id="A0A376CLV3"/>
<feature type="transmembrane region" description="Helical" evidence="2">
    <location>
        <begin position="141"/>
        <end position="165"/>
    </location>
</feature>
<reference evidence="3 4" key="1">
    <citation type="submission" date="2018-06" db="EMBL/GenBank/DDBJ databases">
        <authorList>
            <consortium name="Pathogen Informatics"/>
            <person name="Doyle S."/>
        </authorList>
    </citation>
    <scope>NUCLEOTIDE SEQUENCE [LARGE SCALE GENOMIC DNA]</scope>
    <source>
        <strain evidence="3 4">NCTC11862</strain>
    </source>
</reference>
<feature type="transmembrane region" description="Helical" evidence="2">
    <location>
        <begin position="300"/>
        <end position="319"/>
    </location>
</feature>
<gene>
    <name evidence="3" type="ORF">NCTC11862_01212</name>
</gene>
<protein>
    <submittedName>
        <fullName evidence="3">Hypothetical membrane protein</fullName>
    </submittedName>
</protein>
<feature type="transmembrane region" description="Helical" evidence="2">
    <location>
        <begin position="325"/>
        <end position="346"/>
    </location>
</feature>
<feature type="compositionally biased region" description="Basic and acidic residues" evidence="1">
    <location>
        <begin position="466"/>
        <end position="483"/>
    </location>
</feature>
<dbReference type="Proteomes" id="UP000254467">
    <property type="component" value="Unassembled WGS sequence"/>
</dbReference>
<keyword evidence="2" id="KW-0472">Membrane</keyword>
<accession>A0A376CLV3</accession>
<sequence>MLKKSIAIGMAFIGVVVGAGFASGQEAVQYFVAFGNWGLVGAIVGALLMLIMGVSILQLGSYFQAKEHMAVLGNISSKIVSWILDIATVITLFSIGFVMFAGGGSNLNQQFGWPLWIGTFLMLSLVIATGFLNVDKVTTVIGALTPFILLFTISACVYTLVVSSPDWSVIDSYATSEVATTLPNWWISALNYTGLNVMCVVSMALVIGGNQFDTKAAGWGGLMGGLAYLVMLLLLVSSLYVQVETVNGDDMPVLTLINEIHPVLGTLMAVVIFGMVFNTAVSMFYALAKRLTRGKGEKQFRIVYVASCLIGFVLSFIGFQKLVGYVYPILGYMGLLMIVVVAAAWLRGRSKLDKEGRIRIRAMDLTRRKMDPRLRFTKRNERELARLTAASSVANDIFEESISEEISKELAADKELPDFDPEDGPSDVVVVSHTAPVTHGEYLTTPPRDDALSKDEDEITDEEFAEWEREAREEEEERSRNDE</sequence>
<dbReference type="PANTHER" id="PTHR37814:SF1">
    <property type="entry name" value="MEMBRANE PROTEIN"/>
    <property type="match status" value="1"/>
</dbReference>
<proteinExistence type="predicted"/>
<keyword evidence="2" id="KW-1133">Transmembrane helix</keyword>
<feature type="transmembrane region" description="Helical" evidence="2">
    <location>
        <begin position="263"/>
        <end position="288"/>
    </location>
</feature>
<dbReference type="PANTHER" id="PTHR37814">
    <property type="entry name" value="CONSERVED MEMBRANE PROTEIN"/>
    <property type="match status" value="1"/>
</dbReference>
<feature type="transmembrane region" description="Helical" evidence="2">
    <location>
        <begin position="34"/>
        <end position="59"/>
    </location>
</feature>
<evidence type="ECO:0000313" key="4">
    <source>
        <dbReference type="Proteomes" id="UP000254467"/>
    </source>
</evidence>
<dbReference type="RefSeq" id="WP_018581255.1">
    <property type="nucleotide sequence ID" value="NZ_LDYD01000006.1"/>
</dbReference>
<feature type="transmembrane region" description="Helical" evidence="2">
    <location>
        <begin position="219"/>
        <end position="243"/>
    </location>
</feature>
<feature type="region of interest" description="Disordered" evidence="1">
    <location>
        <begin position="415"/>
        <end position="483"/>
    </location>
</feature>
<organism evidence="3 4">
    <name type="scientific">Corynebacterium pilosum</name>
    <dbReference type="NCBI Taxonomy" id="35756"/>
    <lineage>
        <taxon>Bacteria</taxon>
        <taxon>Bacillati</taxon>
        <taxon>Actinomycetota</taxon>
        <taxon>Actinomycetes</taxon>
        <taxon>Mycobacteriales</taxon>
        <taxon>Corynebacteriaceae</taxon>
        <taxon>Corynebacterium</taxon>
    </lineage>
</organism>
<feature type="transmembrane region" description="Helical" evidence="2">
    <location>
        <begin position="79"/>
        <end position="101"/>
    </location>
</feature>
<keyword evidence="4" id="KW-1185">Reference proteome</keyword>
<dbReference type="InterPro" id="IPR038728">
    <property type="entry name" value="YkvI-like"/>
</dbReference>
<feature type="compositionally biased region" description="Acidic residues" evidence="1">
    <location>
        <begin position="455"/>
        <end position="465"/>
    </location>
</feature>
<feature type="transmembrane region" description="Helical" evidence="2">
    <location>
        <begin position="113"/>
        <end position="134"/>
    </location>
</feature>
<keyword evidence="2" id="KW-0812">Transmembrane</keyword>
<name>A0A376CLV3_9CORY</name>